<reference evidence="1" key="1">
    <citation type="submission" date="2023-10" db="EMBL/GenBank/DDBJ databases">
        <title>Genome assembly of Pristionchus species.</title>
        <authorList>
            <person name="Yoshida K."/>
            <person name="Sommer R.J."/>
        </authorList>
    </citation>
    <scope>NUCLEOTIDE SEQUENCE</scope>
    <source>
        <strain evidence="1">RS0144</strain>
    </source>
</reference>
<accession>A0AAV5U072</accession>
<evidence type="ECO:0000313" key="2">
    <source>
        <dbReference type="Proteomes" id="UP001432027"/>
    </source>
</evidence>
<feature type="non-terminal residue" evidence="1">
    <location>
        <position position="1"/>
    </location>
</feature>
<name>A0AAV5U072_9BILA</name>
<evidence type="ECO:0000313" key="1">
    <source>
        <dbReference type="EMBL" id="GMS99579.1"/>
    </source>
</evidence>
<dbReference type="Proteomes" id="UP001432027">
    <property type="component" value="Unassembled WGS sequence"/>
</dbReference>
<proteinExistence type="predicted"/>
<comment type="caution">
    <text evidence="1">The sequence shown here is derived from an EMBL/GenBank/DDBJ whole genome shotgun (WGS) entry which is preliminary data.</text>
</comment>
<gene>
    <name evidence="1" type="ORF">PENTCL1PPCAC_21754</name>
</gene>
<keyword evidence="2" id="KW-1185">Reference proteome</keyword>
<protein>
    <submittedName>
        <fullName evidence="1">Uncharacterized protein</fullName>
    </submittedName>
</protein>
<dbReference type="EMBL" id="BTSX01000005">
    <property type="protein sequence ID" value="GMS99579.1"/>
    <property type="molecule type" value="Genomic_DNA"/>
</dbReference>
<organism evidence="1 2">
    <name type="scientific">Pristionchus entomophagus</name>
    <dbReference type="NCBI Taxonomy" id="358040"/>
    <lineage>
        <taxon>Eukaryota</taxon>
        <taxon>Metazoa</taxon>
        <taxon>Ecdysozoa</taxon>
        <taxon>Nematoda</taxon>
        <taxon>Chromadorea</taxon>
        <taxon>Rhabditida</taxon>
        <taxon>Rhabditina</taxon>
        <taxon>Diplogasteromorpha</taxon>
        <taxon>Diplogasteroidea</taxon>
        <taxon>Neodiplogasteridae</taxon>
        <taxon>Pristionchus</taxon>
    </lineage>
</organism>
<dbReference type="AlphaFoldDB" id="A0AAV5U072"/>
<sequence length="209" mass="24430">REDNNNGIPVNVKEIRFELLANFLSEKIDFSPLESRNIESSGCHSTHEFLRSHGIRTTLPLIRHLLLRLELMGIDLLLRCEFELLEYGFVLESQFVGRLDVEDVREEEISLKVTVQKLSLFLNHFLHFLLFDLHQFLEQIHEENEGPLFVMITNTRSNLLLLLVGSSQIEEDLLIEKIRVRDNGVLDPIRFLQISHHEVRHCNRKVASK</sequence>